<gene>
    <name evidence="2" type="ORF">METZ01_LOCUS117622</name>
</gene>
<proteinExistence type="predicted"/>
<organism evidence="2">
    <name type="scientific">marine metagenome</name>
    <dbReference type="NCBI Taxonomy" id="408172"/>
    <lineage>
        <taxon>unclassified sequences</taxon>
        <taxon>metagenomes</taxon>
        <taxon>ecological metagenomes</taxon>
    </lineage>
</organism>
<keyword evidence="1" id="KW-1133">Transmembrane helix</keyword>
<sequence>MFYEFLSFFPIHQQGMYFALGLMACSFVLMGWILYSCLLQNQELEAEPYPEDFHDDALIPKQLDESQRIEQEAREFYSKPSTVRYRLSGIERLRTLQGQNQNPDSEHSESTINPLHEMEESSVNEEASIWNQAIISSITFRKSPEQKC</sequence>
<evidence type="ECO:0000313" key="2">
    <source>
        <dbReference type="EMBL" id="SVA64768.1"/>
    </source>
</evidence>
<dbReference type="EMBL" id="UINC01015367">
    <property type="protein sequence ID" value="SVA64768.1"/>
    <property type="molecule type" value="Genomic_DNA"/>
</dbReference>
<feature type="transmembrane region" description="Helical" evidence="1">
    <location>
        <begin position="15"/>
        <end position="35"/>
    </location>
</feature>
<reference evidence="2" key="1">
    <citation type="submission" date="2018-05" db="EMBL/GenBank/DDBJ databases">
        <authorList>
            <person name="Lanie J.A."/>
            <person name="Ng W.-L."/>
            <person name="Kazmierczak K.M."/>
            <person name="Andrzejewski T.M."/>
            <person name="Davidsen T.M."/>
            <person name="Wayne K.J."/>
            <person name="Tettelin H."/>
            <person name="Glass J.I."/>
            <person name="Rusch D."/>
            <person name="Podicherti R."/>
            <person name="Tsui H.-C.T."/>
            <person name="Winkler M.E."/>
        </authorList>
    </citation>
    <scope>NUCLEOTIDE SEQUENCE</scope>
</reference>
<name>A0A381XJ45_9ZZZZ</name>
<protein>
    <submittedName>
        <fullName evidence="2">Uncharacterized protein</fullName>
    </submittedName>
</protein>
<keyword evidence="1" id="KW-0472">Membrane</keyword>
<keyword evidence="1" id="KW-0812">Transmembrane</keyword>
<evidence type="ECO:0000256" key="1">
    <source>
        <dbReference type="SAM" id="Phobius"/>
    </source>
</evidence>
<accession>A0A381XJ45</accession>
<dbReference type="AlphaFoldDB" id="A0A381XJ45"/>